<gene>
    <name evidence="1" type="ORF">RRG08_029318</name>
</gene>
<organism evidence="1 2">
    <name type="scientific">Elysia crispata</name>
    <name type="common">lettuce slug</name>
    <dbReference type="NCBI Taxonomy" id="231223"/>
    <lineage>
        <taxon>Eukaryota</taxon>
        <taxon>Metazoa</taxon>
        <taxon>Spiralia</taxon>
        <taxon>Lophotrochozoa</taxon>
        <taxon>Mollusca</taxon>
        <taxon>Gastropoda</taxon>
        <taxon>Heterobranchia</taxon>
        <taxon>Euthyneura</taxon>
        <taxon>Panpulmonata</taxon>
        <taxon>Sacoglossa</taxon>
        <taxon>Placobranchoidea</taxon>
        <taxon>Plakobranchidae</taxon>
        <taxon>Elysia</taxon>
    </lineage>
</organism>
<name>A0AAE1ARL4_9GAST</name>
<comment type="caution">
    <text evidence="1">The sequence shown here is derived from an EMBL/GenBank/DDBJ whole genome shotgun (WGS) entry which is preliminary data.</text>
</comment>
<dbReference type="EMBL" id="JAWDGP010001331">
    <property type="protein sequence ID" value="KAK3792770.1"/>
    <property type="molecule type" value="Genomic_DNA"/>
</dbReference>
<proteinExistence type="predicted"/>
<dbReference type="AlphaFoldDB" id="A0AAE1ARL4"/>
<reference evidence="1" key="1">
    <citation type="journal article" date="2023" name="G3 (Bethesda)">
        <title>A reference genome for the long-term kleptoplast-retaining sea slug Elysia crispata morphotype clarki.</title>
        <authorList>
            <person name="Eastman K.E."/>
            <person name="Pendleton A.L."/>
            <person name="Shaikh M.A."/>
            <person name="Suttiyut T."/>
            <person name="Ogas R."/>
            <person name="Tomko P."/>
            <person name="Gavelis G."/>
            <person name="Widhalm J.R."/>
            <person name="Wisecaver J.H."/>
        </authorList>
    </citation>
    <scope>NUCLEOTIDE SEQUENCE</scope>
    <source>
        <strain evidence="1">ECLA1</strain>
    </source>
</reference>
<protein>
    <submittedName>
        <fullName evidence="1">Uncharacterized protein</fullName>
    </submittedName>
</protein>
<evidence type="ECO:0000313" key="1">
    <source>
        <dbReference type="EMBL" id="KAK3792770.1"/>
    </source>
</evidence>
<evidence type="ECO:0000313" key="2">
    <source>
        <dbReference type="Proteomes" id="UP001283361"/>
    </source>
</evidence>
<accession>A0AAE1ARL4</accession>
<sequence length="285" mass="31368">MVTLRFAVRGCLICRANLALYSPGFSISFVILSTACDMRVRAERGSLHRTRCCEQLPYRSVTIRKQGKTLKRFDSKLVPSGDEARTIDGNFLVIPGEVLLSHGSGTCLIGSKEQHMTLNKVLRCDGGSNKSIFSICWPLSKHIVFFSMLDQKNLVPHEVALSQLTGYRQQEGAEQNGKTGWITCQPTCRRAAENNVLTATSINYFTGQCPTKVMLRTVWMLYRAVCTVQHGTLKVTKADHLAGLISLPLSAISTCDKNIPNLAQAQRDTSHSNLPILGLALSKGN</sequence>
<dbReference type="Proteomes" id="UP001283361">
    <property type="component" value="Unassembled WGS sequence"/>
</dbReference>
<keyword evidence="2" id="KW-1185">Reference proteome</keyword>